<dbReference type="AlphaFoldDB" id="A0A7W6KI68"/>
<comment type="caution">
    <text evidence="2">The sequence shown here is derived from an EMBL/GenBank/DDBJ whole genome shotgun (WGS) entry which is preliminary data.</text>
</comment>
<dbReference type="InterPro" id="IPR037401">
    <property type="entry name" value="SnoaL-like"/>
</dbReference>
<dbReference type="Pfam" id="PF12680">
    <property type="entry name" value="SnoaL_2"/>
    <property type="match status" value="1"/>
</dbReference>
<dbReference type="InterPro" id="IPR032710">
    <property type="entry name" value="NTF2-like_dom_sf"/>
</dbReference>
<dbReference type="SUPFAM" id="SSF54427">
    <property type="entry name" value="NTF2-like"/>
    <property type="match status" value="1"/>
</dbReference>
<dbReference type="Proteomes" id="UP000530571">
    <property type="component" value="Unassembled WGS sequence"/>
</dbReference>
<sequence>MKLPLQVQVYFDADHTEKSEDLLKAFAPDARVYDEGRTYVGHEAIASWWRASKEKYRAIAEPIELEEQGEVAWVRARVTGLFPGSPAMLTFAFRLSGKEITVLEIGA</sequence>
<gene>
    <name evidence="2" type="ORF">GGR30_000544</name>
</gene>
<proteinExistence type="predicted"/>
<dbReference type="RefSeq" id="WP_183482249.1">
    <property type="nucleotide sequence ID" value="NZ_JACIDZ010000001.1"/>
</dbReference>
<keyword evidence="3" id="KW-1185">Reference proteome</keyword>
<feature type="domain" description="SnoaL-like" evidence="1">
    <location>
        <begin position="8"/>
        <end position="89"/>
    </location>
</feature>
<evidence type="ECO:0000313" key="2">
    <source>
        <dbReference type="EMBL" id="MBB4120649.1"/>
    </source>
</evidence>
<organism evidence="2 3">
    <name type="scientific">Martelella radicis</name>
    <dbReference type="NCBI Taxonomy" id="1397476"/>
    <lineage>
        <taxon>Bacteria</taxon>
        <taxon>Pseudomonadati</taxon>
        <taxon>Pseudomonadota</taxon>
        <taxon>Alphaproteobacteria</taxon>
        <taxon>Hyphomicrobiales</taxon>
        <taxon>Aurantimonadaceae</taxon>
        <taxon>Martelella</taxon>
    </lineage>
</organism>
<accession>A0A7W6KI68</accession>
<dbReference type="Gene3D" id="3.10.450.50">
    <property type="match status" value="1"/>
</dbReference>
<dbReference type="EMBL" id="JACIDZ010000001">
    <property type="protein sequence ID" value="MBB4120649.1"/>
    <property type="molecule type" value="Genomic_DNA"/>
</dbReference>
<evidence type="ECO:0000313" key="3">
    <source>
        <dbReference type="Proteomes" id="UP000530571"/>
    </source>
</evidence>
<protein>
    <recommendedName>
        <fullName evidence="1">SnoaL-like domain-containing protein</fullName>
    </recommendedName>
</protein>
<name>A0A7W6KI68_9HYPH</name>
<evidence type="ECO:0000259" key="1">
    <source>
        <dbReference type="Pfam" id="PF12680"/>
    </source>
</evidence>
<reference evidence="2 3" key="1">
    <citation type="submission" date="2020-08" db="EMBL/GenBank/DDBJ databases">
        <title>Genomic Encyclopedia of Type Strains, Phase IV (KMG-IV): sequencing the most valuable type-strain genomes for metagenomic binning, comparative biology and taxonomic classification.</title>
        <authorList>
            <person name="Goeker M."/>
        </authorList>
    </citation>
    <scope>NUCLEOTIDE SEQUENCE [LARGE SCALE GENOMIC DNA]</scope>
    <source>
        <strain evidence="2 3">DSM 28101</strain>
    </source>
</reference>